<evidence type="ECO:0000313" key="2">
    <source>
        <dbReference type="EMBL" id="GAA5518861.1"/>
    </source>
</evidence>
<keyword evidence="1" id="KW-1133">Transmembrane helix</keyword>
<dbReference type="RefSeq" id="WP_286216470.1">
    <property type="nucleotide sequence ID" value="NZ_AP027736.1"/>
</dbReference>
<protein>
    <submittedName>
        <fullName evidence="2">Uncharacterized protein</fullName>
    </submittedName>
</protein>
<accession>A0ABP9WIF5</accession>
<feature type="transmembrane region" description="Helical" evidence="1">
    <location>
        <begin position="92"/>
        <end position="111"/>
    </location>
</feature>
<keyword evidence="3" id="KW-1185">Reference proteome</keyword>
<evidence type="ECO:0000256" key="1">
    <source>
        <dbReference type="SAM" id="Phobius"/>
    </source>
</evidence>
<keyword evidence="1" id="KW-0812">Transmembrane</keyword>
<comment type="caution">
    <text evidence="2">The sequence shown here is derived from an EMBL/GenBank/DDBJ whole genome shotgun (WGS) entry which is preliminary data.</text>
</comment>
<reference evidence="2 3" key="1">
    <citation type="submission" date="2024-02" db="EMBL/GenBank/DDBJ databases">
        <title>Lysinimicrobium sediminis NBRC 112286.</title>
        <authorList>
            <person name="Ichikawa N."/>
            <person name="Katano-Makiyama Y."/>
            <person name="Hidaka K."/>
        </authorList>
    </citation>
    <scope>NUCLEOTIDE SEQUENCE [LARGE SCALE GENOMIC DNA]</scope>
    <source>
        <strain evidence="2 3">NBRC 112286</strain>
    </source>
</reference>
<evidence type="ECO:0000313" key="3">
    <source>
        <dbReference type="Proteomes" id="UP001426770"/>
    </source>
</evidence>
<dbReference type="EMBL" id="BAABRR010000005">
    <property type="protein sequence ID" value="GAA5518861.1"/>
    <property type="molecule type" value="Genomic_DNA"/>
</dbReference>
<proteinExistence type="predicted"/>
<feature type="transmembrane region" description="Helical" evidence="1">
    <location>
        <begin position="13"/>
        <end position="32"/>
    </location>
</feature>
<name>A0ABP9WIF5_9MICO</name>
<gene>
    <name evidence="2" type="ORF">Lsed01_01295</name>
</gene>
<organism evidence="2 3">
    <name type="scientific">Demequina sediminis</name>
    <dbReference type="NCBI Taxonomy" id="1930058"/>
    <lineage>
        <taxon>Bacteria</taxon>
        <taxon>Bacillati</taxon>
        <taxon>Actinomycetota</taxon>
        <taxon>Actinomycetes</taxon>
        <taxon>Micrococcales</taxon>
        <taxon>Demequinaceae</taxon>
        <taxon>Demequina</taxon>
    </lineage>
</organism>
<feature type="transmembrane region" description="Helical" evidence="1">
    <location>
        <begin position="52"/>
        <end position="72"/>
    </location>
</feature>
<dbReference type="Proteomes" id="UP001426770">
    <property type="component" value="Unassembled WGS sequence"/>
</dbReference>
<feature type="transmembrane region" description="Helical" evidence="1">
    <location>
        <begin position="152"/>
        <end position="170"/>
    </location>
</feature>
<feature type="transmembrane region" description="Helical" evidence="1">
    <location>
        <begin position="123"/>
        <end position="146"/>
    </location>
</feature>
<sequence length="193" mass="21018">MREIIDAFAWTDVLGLALLAIVVLQHAGTAGIRACMGRDGRTRHRAIEIQGALRGTLALAVLLTPVAIVWALDAFSSPERFALYMRANEAMLTLWIPITVIALVSFLVARVSPWQVRSNVNSMVFSVLELARPAVALAGMALGVLATRDLRVAIVATFAVLMGMLVYPLTRRWWYDRPVTLEDLGPAPASAPQ</sequence>
<keyword evidence="1" id="KW-0472">Membrane</keyword>